<gene>
    <name evidence="3" type="ORF">SAMN05192565_104203</name>
</gene>
<keyword evidence="4" id="KW-1185">Reference proteome</keyword>
<dbReference type="PROSITE" id="PS51257">
    <property type="entry name" value="PROKAR_LIPOPROTEIN"/>
    <property type="match status" value="1"/>
</dbReference>
<dbReference type="STRING" id="582675.SAMN05192565_104203"/>
<feature type="compositionally biased region" description="Low complexity" evidence="1">
    <location>
        <begin position="51"/>
        <end position="63"/>
    </location>
</feature>
<dbReference type="Proteomes" id="UP000199229">
    <property type="component" value="Unassembled WGS sequence"/>
</dbReference>
<accession>A0A1I2SDZ0</accession>
<feature type="signal peptide" evidence="2">
    <location>
        <begin position="1"/>
        <end position="27"/>
    </location>
</feature>
<dbReference type="EMBL" id="FOPM01000004">
    <property type="protein sequence ID" value="SFG51035.1"/>
    <property type="molecule type" value="Genomic_DNA"/>
</dbReference>
<proteinExistence type="predicted"/>
<organism evidence="3 4">
    <name type="scientific">Methylobacterium gossipiicola</name>
    <dbReference type="NCBI Taxonomy" id="582675"/>
    <lineage>
        <taxon>Bacteria</taxon>
        <taxon>Pseudomonadati</taxon>
        <taxon>Pseudomonadota</taxon>
        <taxon>Alphaproteobacteria</taxon>
        <taxon>Hyphomicrobiales</taxon>
        <taxon>Methylobacteriaceae</taxon>
        <taxon>Methylobacterium</taxon>
    </lineage>
</organism>
<name>A0A1I2SDZ0_9HYPH</name>
<protein>
    <submittedName>
        <fullName evidence="3">Uncharacterized protein</fullName>
    </submittedName>
</protein>
<feature type="compositionally biased region" description="Basic and acidic residues" evidence="1">
    <location>
        <begin position="64"/>
        <end position="85"/>
    </location>
</feature>
<keyword evidence="2" id="KW-0732">Signal</keyword>
<feature type="chain" id="PRO_5011504232" evidence="2">
    <location>
        <begin position="28"/>
        <end position="203"/>
    </location>
</feature>
<dbReference type="AlphaFoldDB" id="A0A1I2SDZ0"/>
<reference evidence="4" key="1">
    <citation type="submission" date="2016-10" db="EMBL/GenBank/DDBJ databases">
        <authorList>
            <person name="Varghese N."/>
            <person name="Submissions S."/>
        </authorList>
    </citation>
    <scope>NUCLEOTIDE SEQUENCE [LARGE SCALE GENOMIC DNA]</scope>
    <source>
        <strain evidence="4">Gh-105</strain>
    </source>
</reference>
<feature type="region of interest" description="Disordered" evidence="1">
    <location>
        <begin position="26"/>
        <end position="154"/>
    </location>
</feature>
<dbReference type="RefSeq" id="WP_091969692.1">
    <property type="nucleotide sequence ID" value="NZ_FOPM01000004.1"/>
</dbReference>
<sequence length="203" mass="21336">MSVPLRSAASLLALLAISCAGALPAHAAPEGRAWTDPPARGAALTPEPDAAHTASPATSAPRAADSKSRAADVEPHAAESERDAASSEPKATASKRRVAVAKPRIAAVRSRSVAVHPGPVSRPARPAPSRIAAPARSRMSNPRSPRYGFLPPPPPPGMVYAVSRVQRIRQAEAVGYLVMRRSTFAAPDGRLVYDYRPYDADDE</sequence>
<dbReference type="OrthoDB" id="8005958at2"/>
<evidence type="ECO:0000313" key="4">
    <source>
        <dbReference type="Proteomes" id="UP000199229"/>
    </source>
</evidence>
<feature type="compositionally biased region" description="Low complexity" evidence="1">
    <location>
        <begin position="119"/>
        <end position="138"/>
    </location>
</feature>
<evidence type="ECO:0000256" key="2">
    <source>
        <dbReference type="SAM" id="SignalP"/>
    </source>
</evidence>
<evidence type="ECO:0000256" key="1">
    <source>
        <dbReference type="SAM" id="MobiDB-lite"/>
    </source>
</evidence>
<evidence type="ECO:0000313" key="3">
    <source>
        <dbReference type="EMBL" id="SFG51035.1"/>
    </source>
</evidence>